<evidence type="ECO:0000256" key="2">
    <source>
        <dbReference type="ARBA" id="ARBA00008034"/>
    </source>
</evidence>
<evidence type="ECO:0000256" key="7">
    <source>
        <dbReference type="SAM" id="Phobius"/>
    </source>
</evidence>
<dbReference type="SUPFAM" id="SSF81345">
    <property type="entry name" value="ABC transporter involved in vitamin B12 uptake, BtuC"/>
    <property type="match status" value="1"/>
</dbReference>
<evidence type="ECO:0000313" key="8">
    <source>
        <dbReference type="EMBL" id="MDQ9169013.1"/>
    </source>
</evidence>
<feature type="transmembrane region" description="Helical" evidence="7">
    <location>
        <begin position="90"/>
        <end position="107"/>
    </location>
</feature>
<feature type="transmembrane region" description="Helical" evidence="7">
    <location>
        <begin position="31"/>
        <end position="54"/>
    </location>
</feature>
<sequence length="428" mass="46135">MLELLLWPFIAGLVLTGIHAYFGLHVLARGIVFVDLSLAQVAALGITVAILAGHPVQSAAAYWYALAFAIGGAVLFALARRYEHAVQQEAVIGIVYAVCAALGVIALDRAPQGAEHIKQILIGSILTVGPQEVAKLAALYSAIGLVHWLLRRPLLAASFDAARRHGSPGQVFLWDVIFYGSFALVVTSSVRIAGVLLVFSYLIVPAAIAGLFATSVRSKLMIGWALGAGITAIGLGASWIGDLPTGPAIVAAFGATTALVALGFALRHASFLLMGKFLAGASAVVGILLFAFPQMDHPWLDVVEKAAPSTQDLFLTSGERDTRRDSLESIEFASAEIERLRSLEQDVRWGKQHMEQEKQERLRQYLAGRSEILAGDQLVLQELRAQARARQRYGLGIPLFLLGASAFVFLMRRQKIQHRPDGTADMRL</sequence>
<feature type="transmembrane region" description="Helical" evidence="7">
    <location>
        <begin position="220"/>
        <end position="240"/>
    </location>
</feature>
<dbReference type="Proteomes" id="UP001225596">
    <property type="component" value="Unassembled WGS sequence"/>
</dbReference>
<dbReference type="InterPro" id="IPR001626">
    <property type="entry name" value="ABC_TroCD"/>
</dbReference>
<feature type="transmembrane region" description="Helical" evidence="7">
    <location>
        <begin position="393"/>
        <end position="411"/>
    </location>
</feature>
<dbReference type="RefSeq" id="WP_338434841.1">
    <property type="nucleotide sequence ID" value="NZ_JAUYVH010000001.1"/>
</dbReference>
<gene>
    <name evidence="8" type="ORF">Q8A64_01180</name>
</gene>
<feature type="transmembrane region" description="Helical" evidence="7">
    <location>
        <begin position="60"/>
        <end position="78"/>
    </location>
</feature>
<dbReference type="Gene3D" id="1.10.3470.10">
    <property type="entry name" value="ABC transporter involved in vitamin B12 uptake, BtuC"/>
    <property type="match status" value="1"/>
</dbReference>
<comment type="caution">
    <text evidence="8">The sequence shown here is derived from an EMBL/GenBank/DDBJ whole genome shotgun (WGS) entry which is preliminary data.</text>
</comment>
<accession>A0ABU1BL19</accession>
<evidence type="ECO:0000256" key="6">
    <source>
        <dbReference type="RuleBase" id="RU003943"/>
    </source>
</evidence>
<keyword evidence="6" id="KW-0813">Transport</keyword>
<keyword evidence="5 7" id="KW-0472">Membrane</keyword>
<dbReference type="PANTHER" id="PTHR30477:SF19">
    <property type="entry name" value="METAL ABC TRANSPORTER PERMEASE"/>
    <property type="match status" value="1"/>
</dbReference>
<evidence type="ECO:0000256" key="1">
    <source>
        <dbReference type="ARBA" id="ARBA00004141"/>
    </source>
</evidence>
<reference evidence="8 9" key="1">
    <citation type="submission" date="2023-08" db="EMBL/GenBank/DDBJ databases">
        <title>Oxalobacteraceae gen .nov., isolated from river sludge outside the plant.</title>
        <authorList>
            <person name="Zhao S.Y."/>
        </authorList>
    </citation>
    <scope>NUCLEOTIDE SEQUENCE [LARGE SCALE GENOMIC DNA]</scope>
    <source>
        <strain evidence="8 9">R-40</strain>
    </source>
</reference>
<evidence type="ECO:0000313" key="9">
    <source>
        <dbReference type="Proteomes" id="UP001225596"/>
    </source>
</evidence>
<dbReference type="InterPro" id="IPR037294">
    <property type="entry name" value="ABC_BtuC-like"/>
</dbReference>
<comment type="similarity">
    <text evidence="2 6">Belongs to the ABC-3 integral membrane protein family.</text>
</comment>
<evidence type="ECO:0000256" key="5">
    <source>
        <dbReference type="ARBA" id="ARBA00023136"/>
    </source>
</evidence>
<feature type="transmembrane region" description="Helical" evidence="7">
    <location>
        <begin position="133"/>
        <end position="150"/>
    </location>
</feature>
<proteinExistence type="inferred from homology"/>
<feature type="transmembrane region" description="Helical" evidence="7">
    <location>
        <begin position="196"/>
        <end position="213"/>
    </location>
</feature>
<name>A0ABU1BL19_9BURK</name>
<feature type="transmembrane region" description="Helical" evidence="7">
    <location>
        <begin position="171"/>
        <end position="190"/>
    </location>
</feature>
<feature type="transmembrane region" description="Helical" evidence="7">
    <location>
        <begin position="6"/>
        <end position="24"/>
    </location>
</feature>
<dbReference type="PANTHER" id="PTHR30477">
    <property type="entry name" value="ABC-TRANSPORTER METAL-BINDING PROTEIN"/>
    <property type="match status" value="1"/>
</dbReference>
<feature type="transmembrane region" description="Helical" evidence="7">
    <location>
        <begin position="246"/>
        <end position="266"/>
    </location>
</feature>
<keyword evidence="4 7" id="KW-1133">Transmembrane helix</keyword>
<keyword evidence="3 6" id="KW-0812">Transmembrane</keyword>
<protein>
    <submittedName>
        <fullName evidence="8">Metal ABC transporter permease</fullName>
    </submittedName>
</protein>
<evidence type="ECO:0000256" key="4">
    <source>
        <dbReference type="ARBA" id="ARBA00022989"/>
    </source>
</evidence>
<evidence type="ECO:0000256" key="3">
    <source>
        <dbReference type="ARBA" id="ARBA00022692"/>
    </source>
</evidence>
<keyword evidence="9" id="KW-1185">Reference proteome</keyword>
<dbReference type="EMBL" id="JAUYVH010000001">
    <property type="protein sequence ID" value="MDQ9169013.1"/>
    <property type="molecule type" value="Genomic_DNA"/>
</dbReference>
<organism evidence="8 9">
    <name type="scientific">Keguizhuia sedimenti</name>
    <dbReference type="NCBI Taxonomy" id="3064264"/>
    <lineage>
        <taxon>Bacteria</taxon>
        <taxon>Pseudomonadati</taxon>
        <taxon>Pseudomonadota</taxon>
        <taxon>Betaproteobacteria</taxon>
        <taxon>Burkholderiales</taxon>
        <taxon>Oxalobacteraceae</taxon>
        <taxon>Keguizhuia</taxon>
    </lineage>
</organism>
<dbReference type="Pfam" id="PF00950">
    <property type="entry name" value="ABC-3"/>
    <property type="match status" value="1"/>
</dbReference>
<comment type="subcellular location">
    <subcellularLocation>
        <location evidence="6">Cell membrane</location>
        <topology evidence="6">Multi-pass membrane protein</topology>
    </subcellularLocation>
    <subcellularLocation>
        <location evidence="1">Membrane</location>
        <topology evidence="1">Multi-pass membrane protein</topology>
    </subcellularLocation>
</comment>
<feature type="transmembrane region" description="Helical" evidence="7">
    <location>
        <begin position="273"/>
        <end position="292"/>
    </location>
</feature>